<evidence type="ECO:0000313" key="3">
    <source>
        <dbReference type="Proteomes" id="UP000607653"/>
    </source>
</evidence>
<keyword evidence="3" id="KW-1185">Reference proteome</keyword>
<accession>A0A822YV67</accession>
<name>A0A822YV67_NELNU</name>
<feature type="transmembrane region" description="Helical" evidence="1">
    <location>
        <begin position="6"/>
        <end position="23"/>
    </location>
</feature>
<reference evidence="2 3" key="1">
    <citation type="journal article" date="2020" name="Mol. Biol. Evol.">
        <title>Distinct Expression and Methylation Patterns for Genes with Different Fates following a Single Whole-Genome Duplication in Flowering Plants.</title>
        <authorList>
            <person name="Shi T."/>
            <person name="Rahmani R.S."/>
            <person name="Gugger P.F."/>
            <person name="Wang M."/>
            <person name="Li H."/>
            <person name="Zhang Y."/>
            <person name="Li Z."/>
            <person name="Wang Q."/>
            <person name="Van de Peer Y."/>
            <person name="Marchal K."/>
            <person name="Chen J."/>
        </authorList>
    </citation>
    <scope>NUCLEOTIDE SEQUENCE [LARGE SCALE GENOMIC DNA]</scope>
    <source>
        <tissue evidence="2">Leaf</tissue>
    </source>
</reference>
<proteinExistence type="predicted"/>
<dbReference type="Proteomes" id="UP000607653">
    <property type="component" value="Unassembled WGS sequence"/>
</dbReference>
<gene>
    <name evidence="2" type="ORF">HUJ06_007088</name>
</gene>
<comment type="caution">
    <text evidence="2">The sequence shown here is derived from an EMBL/GenBank/DDBJ whole genome shotgun (WGS) entry which is preliminary data.</text>
</comment>
<sequence length="46" mass="5512">MEEIFVAILSMFLVLALLPLYLWKRRQVSRSSDGREEDEQVRVFQL</sequence>
<protein>
    <submittedName>
        <fullName evidence="2">Uncharacterized protein</fullName>
    </submittedName>
</protein>
<keyword evidence="1" id="KW-0812">Transmembrane</keyword>
<keyword evidence="1" id="KW-1133">Transmembrane helix</keyword>
<evidence type="ECO:0000313" key="2">
    <source>
        <dbReference type="EMBL" id="DAD36447.1"/>
    </source>
</evidence>
<evidence type="ECO:0000256" key="1">
    <source>
        <dbReference type="SAM" id="Phobius"/>
    </source>
</evidence>
<dbReference type="AlphaFoldDB" id="A0A822YV67"/>
<organism evidence="2 3">
    <name type="scientific">Nelumbo nucifera</name>
    <name type="common">Sacred lotus</name>
    <dbReference type="NCBI Taxonomy" id="4432"/>
    <lineage>
        <taxon>Eukaryota</taxon>
        <taxon>Viridiplantae</taxon>
        <taxon>Streptophyta</taxon>
        <taxon>Embryophyta</taxon>
        <taxon>Tracheophyta</taxon>
        <taxon>Spermatophyta</taxon>
        <taxon>Magnoliopsida</taxon>
        <taxon>Proteales</taxon>
        <taxon>Nelumbonaceae</taxon>
        <taxon>Nelumbo</taxon>
    </lineage>
</organism>
<keyword evidence="1" id="KW-0472">Membrane</keyword>
<dbReference type="EMBL" id="DUZY01000004">
    <property type="protein sequence ID" value="DAD36447.1"/>
    <property type="molecule type" value="Genomic_DNA"/>
</dbReference>